<dbReference type="Proteomes" id="UP000022272">
    <property type="component" value="Unassembled WGS sequence"/>
</dbReference>
<gene>
    <name evidence="1" type="ORF">M076_3830</name>
</gene>
<dbReference type="PATRIC" id="fig|1339280.3.peg.3669"/>
<reference evidence="1 2" key="1">
    <citation type="submission" date="2014-02" db="EMBL/GenBank/DDBJ databases">
        <authorList>
            <person name="Sears C."/>
            <person name="Carroll K."/>
            <person name="Sack B.R."/>
            <person name="Qadri F."/>
            <person name="Myers L.L."/>
            <person name="Chung G.-T."/>
            <person name="Escheverria P."/>
            <person name="Fraser C.M."/>
            <person name="Sadzewicz L."/>
            <person name="Shefchek K.A."/>
            <person name="Tallon L."/>
            <person name="Das S.P."/>
            <person name="Daugherty S."/>
            <person name="Mongodin E.F."/>
        </authorList>
    </citation>
    <scope>NUCLEOTIDE SEQUENCE [LARGE SCALE GENOMIC DNA]</scope>
    <source>
        <strain evidence="1 2">2-F-2 #4</strain>
    </source>
</reference>
<dbReference type="EMBL" id="JGDM01000082">
    <property type="protein sequence ID" value="EXZ43149.1"/>
    <property type="molecule type" value="Genomic_DNA"/>
</dbReference>
<protein>
    <submittedName>
        <fullName evidence="1">Putative transposase</fullName>
    </submittedName>
</protein>
<accession>A0A016A7V8</accession>
<sequence>MIIFSYQASNNYVFNGFRRNTVASYQENLERARKETKI</sequence>
<comment type="caution">
    <text evidence="1">The sequence shown here is derived from an EMBL/GenBank/DDBJ whole genome shotgun (WGS) entry which is preliminary data.</text>
</comment>
<name>A0A016A7V8_BACFG</name>
<dbReference type="AlphaFoldDB" id="A0A016A7V8"/>
<proteinExistence type="predicted"/>
<evidence type="ECO:0000313" key="2">
    <source>
        <dbReference type="Proteomes" id="UP000022272"/>
    </source>
</evidence>
<organism evidence="1 2">
    <name type="scientific">Bacteroides fragilis str. 2-F-2 #4</name>
    <dbReference type="NCBI Taxonomy" id="1339280"/>
    <lineage>
        <taxon>Bacteria</taxon>
        <taxon>Pseudomonadati</taxon>
        <taxon>Bacteroidota</taxon>
        <taxon>Bacteroidia</taxon>
        <taxon>Bacteroidales</taxon>
        <taxon>Bacteroidaceae</taxon>
        <taxon>Bacteroides</taxon>
    </lineage>
</organism>
<evidence type="ECO:0000313" key="1">
    <source>
        <dbReference type="EMBL" id="EXZ43149.1"/>
    </source>
</evidence>